<organism evidence="2 3">
    <name type="scientific">Dyadobacter sandarakinus</name>
    <dbReference type="NCBI Taxonomy" id="2747268"/>
    <lineage>
        <taxon>Bacteria</taxon>
        <taxon>Pseudomonadati</taxon>
        <taxon>Bacteroidota</taxon>
        <taxon>Cytophagia</taxon>
        <taxon>Cytophagales</taxon>
        <taxon>Spirosomataceae</taxon>
        <taxon>Dyadobacter</taxon>
    </lineage>
</organism>
<sequence>MENTPLFPSADRKSFLGTGWAFPPQFSLATCAPVMVSDEEDIWQSLQILFSTSLRERRITPDYGCNLEEFVFAPMNVSLLSLLEEMIREGIQLHEARIRLERVAITPNDFEGRLDISVTYIVRSTNTRFNKVYPFYYQEGTNVAF</sequence>
<protein>
    <submittedName>
        <fullName evidence="2">GPW/gp25 family protein</fullName>
    </submittedName>
</protein>
<gene>
    <name evidence="2" type="ORF">HWI92_06650</name>
</gene>
<feature type="domain" description="IraD/Gp25-like" evidence="1">
    <location>
        <begin position="37"/>
        <end position="126"/>
    </location>
</feature>
<accession>A0ABX7I423</accession>
<name>A0ABX7I423_9BACT</name>
<evidence type="ECO:0000259" key="1">
    <source>
        <dbReference type="Pfam" id="PF04965"/>
    </source>
</evidence>
<dbReference type="InterPro" id="IPR007048">
    <property type="entry name" value="IraD/Gp25-like"/>
</dbReference>
<proteinExistence type="predicted"/>
<dbReference type="RefSeq" id="WP_204661821.1">
    <property type="nucleotide sequence ID" value="NZ_CP056775.1"/>
</dbReference>
<evidence type="ECO:0000313" key="3">
    <source>
        <dbReference type="Proteomes" id="UP000612680"/>
    </source>
</evidence>
<dbReference type="Gene3D" id="3.10.450.40">
    <property type="match status" value="1"/>
</dbReference>
<reference evidence="2 3" key="1">
    <citation type="submission" date="2020-06" db="EMBL/GenBank/DDBJ databases">
        <title>Dyadobacter sandarakinus sp. nov., isolated from the soil of the Arctic Yellow River Station.</title>
        <authorList>
            <person name="Zhang Y."/>
            <person name="Peng F."/>
        </authorList>
    </citation>
    <scope>NUCLEOTIDE SEQUENCE [LARGE SCALE GENOMIC DNA]</scope>
    <source>
        <strain evidence="2 3">Q3-56</strain>
    </source>
</reference>
<dbReference type="SUPFAM" id="SSF160719">
    <property type="entry name" value="gpW/gp25-like"/>
    <property type="match status" value="1"/>
</dbReference>
<dbReference type="Pfam" id="PF04965">
    <property type="entry name" value="GPW_gp25"/>
    <property type="match status" value="1"/>
</dbReference>
<evidence type="ECO:0000313" key="2">
    <source>
        <dbReference type="EMBL" id="QRR00608.1"/>
    </source>
</evidence>
<dbReference type="Proteomes" id="UP000612680">
    <property type="component" value="Chromosome"/>
</dbReference>
<dbReference type="EMBL" id="CP056775">
    <property type="protein sequence ID" value="QRR00608.1"/>
    <property type="molecule type" value="Genomic_DNA"/>
</dbReference>
<keyword evidence="3" id="KW-1185">Reference proteome</keyword>